<dbReference type="Proteomes" id="UP001235939">
    <property type="component" value="Chromosome 19"/>
</dbReference>
<organism evidence="1 2">
    <name type="scientific">Cordylochernes scorpioides</name>
    <dbReference type="NCBI Taxonomy" id="51811"/>
    <lineage>
        <taxon>Eukaryota</taxon>
        <taxon>Metazoa</taxon>
        <taxon>Ecdysozoa</taxon>
        <taxon>Arthropoda</taxon>
        <taxon>Chelicerata</taxon>
        <taxon>Arachnida</taxon>
        <taxon>Pseudoscorpiones</taxon>
        <taxon>Cheliferoidea</taxon>
        <taxon>Chernetidae</taxon>
        <taxon>Cordylochernes</taxon>
    </lineage>
</organism>
<reference evidence="1 2" key="1">
    <citation type="submission" date="2022-01" db="EMBL/GenBank/DDBJ databases">
        <title>A chromosomal length assembly of Cordylochernes scorpioides.</title>
        <authorList>
            <person name="Zeh D."/>
            <person name="Zeh J."/>
        </authorList>
    </citation>
    <scope>NUCLEOTIDE SEQUENCE [LARGE SCALE GENOMIC DNA]</scope>
    <source>
        <strain evidence="1">IN4F17</strain>
        <tissue evidence="1">Whole Body</tissue>
    </source>
</reference>
<accession>A0ABY6LKW9</accession>
<protein>
    <submittedName>
        <fullName evidence="1">Uncharacterized protein</fullName>
    </submittedName>
</protein>
<keyword evidence="2" id="KW-1185">Reference proteome</keyword>
<evidence type="ECO:0000313" key="2">
    <source>
        <dbReference type="Proteomes" id="UP001235939"/>
    </source>
</evidence>
<gene>
    <name evidence="1" type="ORF">LAZ67_19000412</name>
</gene>
<sequence length="77" mass="8880">MAFAAIFGPIQEESTDFVRRFVNMDETWVYSLKTWLNHVPPGGSLTRDSVRTPSFPQSILNFPLVLVPLETYWESVF</sequence>
<dbReference type="EMBL" id="CP092881">
    <property type="protein sequence ID" value="UYV80518.1"/>
    <property type="molecule type" value="Genomic_DNA"/>
</dbReference>
<proteinExistence type="predicted"/>
<name>A0ABY6LKW9_9ARAC</name>
<evidence type="ECO:0000313" key="1">
    <source>
        <dbReference type="EMBL" id="UYV80518.1"/>
    </source>
</evidence>